<feature type="domain" description="DUF7691" evidence="1">
    <location>
        <begin position="1"/>
        <end position="193"/>
    </location>
</feature>
<dbReference type="Proteomes" id="UP000572635">
    <property type="component" value="Unassembled WGS sequence"/>
</dbReference>
<keyword evidence="3" id="KW-1185">Reference proteome</keyword>
<gene>
    <name evidence="2" type="ORF">HDA36_004281</name>
</gene>
<evidence type="ECO:0000313" key="3">
    <source>
        <dbReference type="Proteomes" id="UP000572635"/>
    </source>
</evidence>
<comment type="caution">
    <text evidence="2">The sequence shown here is derived from an EMBL/GenBank/DDBJ whole genome shotgun (WGS) entry which is preliminary data.</text>
</comment>
<dbReference type="InterPro" id="IPR056108">
    <property type="entry name" value="DUF7691"/>
</dbReference>
<evidence type="ECO:0000259" key="1">
    <source>
        <dbReference type="Pfam" id="PF24740"/>
    </source>
</evidence>
<dbReference type="AlphaFoldDB" id="A0A7W8QPG2"/>
<sequence length="210" mass="23039">MSSVLRMTNGDMDDVLAMLGPAPLDDEQRRGLAYSERAAAEVDGRLGHQGIDLGLSVRTALEHLVTGDERQEGEGTSYTYAFDCLVAPFFSDEYDLGVWSRPARFFAQMGAELRKLGVPDELCPASFLFTGPPVEARIPHAPDGPVLGYLHSAKAEPLVKAYGAAVGRLPADYQYAAKVFIETMEVEVDAYEYGLKQGWNRSYNHFVLDG</sequence>
<reference evidence="2 3" key="1">
    <citation type="submission" date="2020-08" db="EMBL/GenBank/DDBJ databases">
        <title>Sequencing the genomes of 1000 actinobacteria strains.</title>
        <authorList>
            <person name="Klenk H.-P."/>
        </authorList>
    </citation>
    <scope>NUCLEOTIDE SEQUENCE [LARGE SCALE GENOMIC DNA]</scope>
    <source>
        <strain evidence="2 3">DSM 44551</strain>
    </source>
</reference>
<organism evidence="2 3">
    <name type="scientific">Nocardiopsis composta</name>
    <dbReference type="NCBI Taxonomy" id="157465"/>
    <lineage>
        <taxon>Bacteria</taxon>
        <taxon>Bacillati</taxon>
        <taxon>Actinomycetota</taxon>
        <taxon>Actinomycetes</taxon>
        <taxon>Streptosporangiales</taxon>
        <taxon>Nocardiopsidaceae</taxon>
        <taxon>Nocardiopsis</taxon>
    </lineage>
</organism>
<dbReference type="Pfam" id="PF24740">
    <property type="entry name" value="DUF7691"/>
    <property type="match status" value="1"/>
</dbReference>
<dbReference type="RefSeq" id="WP_152522904.1">
    <property type="nucleotide sequence ID" value="NZ_BAAAJD010000021.1"/>
</dbReference>
<accession>A0A7W8QPG2</accession>
<name>A0A7W8QPG2_9ACTN</name>
<protein>
    <recommendedName>
        <fullName evidence="1">DUF7691 domain-containing protein</fullName>
    </recommendedName>
</protein>
<evidence type="ECO:0000313" key="2">
    <source>
        <dbReference type="EMBL" id="MBB5434197.1"/>
    </source>
</evidence>
<proteinExistence type="predicted"/>
<dbReference type="EMBL" id="JACHDB010000001">
    <property type="protein sequence ID" value="MBB5434197.1"/>
    <property type="molecule type" value="Genomic_DNA"/>
</dbReference>